<feature type="compositionally biased region" description="Basic and acidic residues" evidence="5">
    <location>
        <begin position="447"/>
        <end position="462"/>
    </location>
</feature>
<dbReference type="Proteomes" id="UP000244811">
    <property type="component" value="Chromosome 1"/>
</dbReference>
<feature type="compositionally biased region" description="Basic and acidic residues" evidence="5">
    <location>
        <begin position="488"/>
        <end position="547"/>
    </location>
</feature>
<reference evidence="7" key="1">
    <citation type="submission" date="2022-07" db="EMBL/GenBank/DDBJ databases">
        <title>Evaluation of T. orientalis genome assembly methods using nanopore sequencing and analysis of variation between genomes.</title>
        <authorList>
            <person name="Yam J."/>
            <person name="Micallef M.L."/>
            <person name="Liu M."/>
            <person name="Djordjevic S.P."/>
            <person name="Bogema D.R."/>
            <person name="Jenkins C."/>
        </authorList>
    </citation>
    <scope>NUCLEOTIDE SEQUENCE</scope>
    <source>
        <strain evidence="7">Goon Nure</strain>
    </source>
</reference>
<dbReference type="PANTHER" id="PTHR32241">
    <property type="entry name" value="PATATIN-LIKE PROTEIN 6"/>
    <property type="match status" value="1"/>
</dbReference>
<feature type="compositionally biased region" description="Low complexity" evidence="5">
    <location>
        <begin position="19"/>
        <end position="28"/>
    </location>
</feature>
<feature type="compositionally biased region" description="Basic and acidic residues" evidence="5">
    <location>
        <begin position="158"/>
        <end position="173"/>
    </location>
</feature>
<dbReference type="GO" id="GO:0016787">
    <property type="term" value="F:hydrolase activity"/>
    <property type="evidence" value="ECO:0007669"/>
    <property type="project" value="UniProtKB-KW"/>
</dbReference>
<proteinExistence type="predicted"/>
<evidence type="ECO:0000256" key="2">
    <source>
        <dbReference type="ARBA" id="ARBA00022963"/>
    </source>
</evidence>
<evidence type="ECO:0000256" key="1">
    <source>
        <dbReference type="ARBA" id="ARBA00022801"/>
    </source>
</evidence>
<evidence type="ECO:0000313" key="7">
    <source>
        <dbReference type="EMBL" id="UKK00786.1"/>
    </source>
</evidence>
<feature type="domain" description="PNPLA" evidence="6">
    <location>
        <begin position="705"/>
        <end position="906"/>
    </location>
</feature>
<dbReference type="SUPFAM" id="SSF52151">
    <property type="entry name" value="FabD/lysophospholipase-like"/>
    <property type="match status" value="1"/>
</dbReference>
<feature type="compositionally biased region" description="Polar residues" evidence="5">
    <location>
        <begin position="327"/>
        <end position="337"/>
    </location>
</feature>
<name>A0A976MA64_THEOR</name>
<evidence type="ECO:0000256" key="5">
    <source>
        <dbReference type="SAM" id="MobiDB-lite"/>
    </source>
</evidence>
<keyword evidence="3" id="KW-0443">Lipid metabolism</keyword>
<feature type="region of interest" description="Disordered" evidence="5">
    <location>
        <begin position="16"/>
        <end position="86"/>
    </location>
</feature>
<accession>A0A976MA64</accession>
<feature type="compositionally biased region" description="Basic and acidic residues" evidence="5">
    <location>
        <begin position="364"/>
        <end position="379"/>
    </location>
</feature>
<sequence>MVDKSFISVADHQYDDPLSYESSRSSEFYSDEPDDEHIIKPLPDSIHEERNRRKKELLEDYMSDSKNSDEQFLECESDFESPNRYNNPFVDYETLVDIYRDKKKLDSKRSNVNGKNDPKTTKSDDIKADEKITSESPRSQTTKSLLLGSTFGLGNVHKKSESQGKADQKDRSTSKSNRGGKGITGIGEDKVDRNSSFSDQMIDAVVSEMGSEVNSDLESRIIDYHEAKKNAPGYVEEGEGMGHESAENDVYKPEDEVDQLFDRVINGGYDPEFTFMPEALDPYVKMSKKLTNRKRKGNHEGNKNRDIADTVINTAMTILGTKDDEQTASNDQESAETSVGDGTKVDPSLVEPSLVQTIPSSDLVLEKTPKSDENNDIRDVALSTSKLEKSKKFKEVEEPAKFKPAEFIKPSHPILRKKSMDREVKEVEFEKTDSDIEKERERARMLFEATKDEETLYRRNTDDLSTGLKVLKLREDKKSKKSKHRKPETRTETETEEEKPKKDKKGDEKGSKHNTSKIDKSEDKSDKSDKAEKSEKGSKDKKSDKSKKSSWRSNDYDIIFSSLGESFSSGVIELDSKPIVLSKKGFYTIFLRNSKYPYDSTIDFYLFRVGVKYMLVNEVSSQNFNIDDVVDYGNFRIKLSGNINLSPNVTKMALIYSNSGRQTLEFALTPPAFDSKPKIMYKLFYSGPLQSIPMPIKFRRRLRVLSLDNSENLGTSVIGALYLLEKKLSEMKKKKVNLADYFDYICGTGSGALIALCMLKGYSMKDLRSQWNVVVSSLFKWTYSLPSGIIFDYYYIEEFKKNFINILGTDFLCSKPWPHCMVTCTNVRSNPYDLFLFRNYGDSKFGSIYGSSYAPMWLVGWASCALPTYVRGPSNSNLDSIGYNMISKTQLVDGSLVSSSPSLISLQELTNIYNINLRSLVKDNMDLFLSIGTSKSENDNASINSSTWQILMSCKNLMYNTQLQHLHVKNLFDEYENKYHRIQLPIYPGCKHGKTSKEAVDAVLTSTIQFISRHDNQRIEQIVNILNQ</sequence>
<protein>
    <submittedName>
        <fullName evidence="7">Patatin-family phospholipase</fullName>
    </submittedName>
</protein>
<comment type="caution">
    <text evidence="4">Lacks conserved residue(s) required for the propagation of feature annotation.</text>
</comment>
<feature type="region of interest" description="Disordered" evidence="5">
    <location>
        <begin position="103"/>
        <end position="195"/>
    </location>
</feature>
<dbReference type="EMBL" id="CP056069">
    <property type="protein sequence ID" value="UKK00786.1"/>
    <property type="molecule type" value="Genomic_DNA"/>
</dbReference>
<dbReference type="GO" id="GO:0016042">
    <property type="term" value="P:lipid catabolic process"/>
    <property type="evidence" value="ECO:0007669"/>
    <property type="project" value="UniProtKB-KW"/>
</dbReference>
<evidence type="ECO:0000313" key="8">
    <source>
        <dbReference type="Proteomes" id="UP000244811"/>
    </source>
</evidence>
<dbReference type="Pfam" id="PF01734">
    <property type="entry name" value="Patatin"/>
    <property type="match status" value="1"/>
</dbReference>
<keyword evidence="2" id="KW-0442">Lipid degradation</keyword>
<organism evidence="7 8">
    <name type="scientific">Theileria orientalis</name>
    <dbReference type="NCBI Taxonomy" id="68886"/>
    <lineage>
        <taxon>Eukaryota</taxon>
        <taxon>Sar</taxon>
        <taxon>Alveolata</taxon>
        <taxon>Apicomplexa</taxon>
        <taxon>Aconoidasida</taxon>
        <taxon>Piroplasmida</taxon>
        <taxon>Theileriidae</taxon>
        <taxon>Theileria</taxon>
    </lineage>
</organism>
<feature type="compositionally biased region" description="Basic and acidic residues" evidence="5">
    <location>
        <begin position="116"/>
        <end position="133"/>
    </location>
</feature>
<dbReference type="PANTHER" id="PTHR32241:SF3">
    <property type="entry name" value="PATATIN-LIKE PROTEIN 6"/>
    <property type="match status" value="1"/>
</dbReference>
<dbReference type="InterPro" id="IPR002641">
    <property type="entry name" value="PNPLA_dom"/>
</dbReference>
<feature type="region of interest" description="Disordered" evidence="5">
    <location>
        <begin position="419"/>
        <end position="438"/>
    </location>
</feature>
<feature type="compositionally biased region" description="Polar residues" evidence="5">
    <location>
        <begin position="134"/>
        <end position="144"/>
    </location>
</feature>
<gene>
    <name evidence="7" type="ORF">MACK_000860</name>
</gene>
<dbReference type="Gene3D" id="3.40.1090.10">
    <property type="entry name" value="Cytosolic phospholipase A2 catalytic domain"/>
    <property type="match status" value="1"/>
</dbReference>
<keyword evidence="1" id="KW-0378">Hydrolase</keyword>
<dbReference type="AlphaFoldDB" id="A0A976MA64"/>
<dbReference type="InterPro" id="IPR016035">
    <property type="entry name" value="Acyl_Trfase/lysoPLipase"/>
</dbReference>
<feature type="region of interest" description="Disordered" evidence="5">
    <location>
        <begin position="447"/>
        <end position="550"/>
    </location>
</feature>
<evidence type="ECO:0000259" key="6">
    <source>
        <dbReference type="PROSITE" id="PS51635"/>
    </source>
</evidence>
<dbReference type="PROSITE" id="PS51635">
    <property type="entry name" value="PNPLA"/>
    <property type="match status" value="1"/>
</dbReference>
<evidence type="ECO:0000256" key="3">
    <source>
        <dbReference type="ARBA" id="ARBA00023098"/>
    </source>
</evidence>
<evidence type="ECO:0000256" key="4">
    <source>
        <dbReference type="PROSITE-ProRule" id="PRU01161"/>
    </source>
</evidence>
<feature type="region of interest" description="Disordered" evidence="5">
    <location>
        <begin position="319"/>
        <end position="379"/>
    </location>
</feature>